<dbReference type="InterPro" id="IPR036597">
    <property type="entry name" value="Fido-like_dom_sf"/>
</dbReference>
<evidence type="ECO:0000256" key="6">
    <source>
        <dbReference type="ARBA" id="ARBA00047939"/>
    </source>
</evidence>
<accession>A0AAW6D4H2</accession>
<evidence type="ECO:0000256" key="4">
    <source>
        <dbReference type="ARBA" id="ARBA00022840"/>
    </source>
</evidence>
<dbReference type="EC" id="2.7.7.108" evidence="5"/>
<feature type="domain" description="Fido" evidence="8">
    <location>
        <begin position="55"/>
        <end position="192"/>
    </location>
</feature>
<reference evidence="9" key="1">
    <citation type="submission" date="2023-01" db="EMBL/GenBank/DDBJ databases">
        <title>Human gut microbiome strain richness.</title>
        <authorList>
            <person name="Chen-Liaw A."/>
        </authorList>
    </citation>
    <scope>NUCLEOTIDE SEQUENCE</scope>
    <source>
        <strain evidence="9">1001283st1_G1_1001283B150217_161031</strain>
    </source>
</reference>
<protein>
    <recommendedName>
        <fullName evidence="5">protein adenylyltransferase</fullName>
        <ecNumber evidence="5">2.7.7.108</ecNumber>
    </recommendedName>
</protein>
<evidence type="ECO:0000313" key="10">
    <source>
        <dbReference type="Proteomes" id="UP001210809"/>
    </source>
</evidence>
<comment type="catalytic activity">
    <reaction evidence="6">
        <text>L-threonyl-[protein] + ATP = 3-O-(5'-adenylyl)-L-threonyl-[protein] + diphosphate</text>
        <dbReference type="Rhea" id="RHEA:54292"/>
        <dbReference type="Rhea" id="RHEA-COMP:11060"/>
        <dbReference type="Rhea" id="RHEA-COMP:13847"/>
        <dbReference type="ChEBI" id="CHEBI:30013"/>
        <dbReference type="ChEBI" id="CHEBI:30616"/>
        <dbReference type="ChEBI" id="CHEBI:33019"/>
        <dbReference type="ChEBI" id="CHEBI:138113"/>
        <dbReference type="EC" id="2.7.7.108"/>
    </reaction>
</comment>
<gene>
    <name evidence="9" type="ORF">PNE09_11100</name>
</gene>
<dbReference type="InterPro" id="IPR003812">
    <property type="entry name" value="Fido"/>
</dbReference>
<dbReference type="EMBL" id="JAQLXW010000017">
    <property type="protein sequence ID" value="MDB8004607.1"/>
    <property type="molecule type" value="Genomic_DNA"/>
</dbReference>
<dbReference type="GO" id="GO:0051302">
    <property type="term" value="P:regulation of cell division"/>
    <property type="evidence" value="ECO:0007669"/>
    <property type="project" value="TreeGrafter"/>
</dbReference>
<evidence type="ECO:0000256" key="5">
    <source>
        <dbReference type="ARBA" id="ARBA00034531"/>
    </source>
</evidence>
<proteinExistence type="predicted"/>
<sequence>MAYSLNSTDSDCYEGTHILINKLDIHNEEQLNKNETIITTYKASELISQPLTPNFCFEDYKKIHKHLFELLYNWAGEIRTIDLSKSATNFVSPDKIQSLGESIFKRLQKLNYFQHLNRNEFIDEVNDLYHSINMLHPFREGNGRTERVFFMQLIRNAGYDIDYTAMQSDILMIGSIQASSGVMDMLKDFFENNIS</sequence>
<dbReference type="SUPFAM" id="SSF140931">
    <property type="entry name" value="Fic-like"/>
    <property type="match status" value="1"/>
</dbReference>
<dbReference type="PROSITE" id="PS51459">
    <property type="entry name" value="FIDO"/>
    <property type="match status" value="1"/>
</dbReference>
<dbReference type="GO" id="GO:0070733">
    <property type="term" value="F:AMPylase activity"/>
    <property type="evidence" value="ECO:0007669"/>
    <property type="project" value="UniProtKB-EC"/>
</dbReference>
<keyword evidence="3" id="KW-0547">Nucleotide-binding</keyword>
<dbReference type="GO" id="GO:0005524">
    <property type="term" value="F:ATP binding"/>
    <property type="evidence" value="ECO:0007669"/>
    <property type="project" value="UniProtKB-KW"/>
</dbReference>
<evidence type="ECO:0000256" key="1">
    <source>
        <dbReference type="ARBA" id="ARBA00022679"/>
    </source>
</evidence>
<name>A0AAW6D4H2_9FIRM</name>
<comment type="catalytic activity">
    <reaction evidence="7">
        <text>L-tyrosyl-[protein] + ATP = O-(5'-adenylyl)-L-tyrosyl-[protein] + diphosphate</text>
        <dbReference type="Rhea" id="RHEA:54288"/>
        <dbReference type="Rhea" id="RHEA-COMP:10136"/>
        <dbReference type="Rhea" id="RHEA-COMP:13846"/>
        <dbReference type="ChEBI" id="CHEBI:30616"/>
        <dbReference type="ChEBI" id="CHEBI:33019"/>
        <dbReference type="ChEBI" id="CHEBI:46858"/>
        <dbReference type="ChEBI" id="CHEBI:83624"/>
        <dbReference type="EC" id="2.7.7.108"/>
    </reaction>
</comment>
<dbReference type="PANTHER" id="PTHR39560">
    <property type="entry name" value="PROTEIN ADENYLYLTRANSFERASE FIC-RELATED"/>
    <property type="match status" value="1"/>
</dbReference>
<evidence type="ECO:0000256" key="3">
    <source>
        <dbReference type="ARBA" id="ARBA00022741"/>
    </source>
</evidence>
<dbReference type="Gene3D" id="1.10.3290.10">
    <property type="entry name" value="Fido-like domain"/>
    <property type="match status" value="1"/>
</dbReference>
<evidence type="ECO:0000256" key="2">
    <source>
        <dbReference type="ARBA" id="ARBA00022695"/>
    </source>
</evidence>
<dbReference type="PANTHER" id="PTHR39560:SF1">
    <property type="entry name" value="PROTEIN ADENYLYLTRANSFERASE FIC-RELATED"/>
    <property type="match status" value="1"/>
</dbReference>
<dbReference type="AlphaFoldDB" id="A0AAW6D4H2"/>
<evidence type="ECO:0000259" key="8">
    <source>
        <dbReference type="PROSITE" id="PS51459"/>
    </source>
</evidence>
<evidence type="ECO:0000256" key="7">
    <source>
        <dbReference type="ARBA" id="ARBA00048696"/>
    </source>
</evidence>
<keyword evidence="1" id="KW-0808">Transferase</keyword>
<dbReference type="Pfam" id="PF02661">
    <property type="entry name" value="Fic"/>
    <property type="match status" value="1"/>
</dbReference>
<dbReference type="Proteomes" id="UP001210809">
    <property type="component" value="Unassembled WGS sequence"/>
</dbReference>
<organism evidence="9 10">
    <name type="scientific">[Eubacterium] siraeum</name>
    <dbReference type="NCBI Taxonomy" id="39492"/>
    <lineage>
        <taxon>Bacteria</taxon>
        <taxon>Bacillati</taxon>
        <taxon>Bacillota</taxon>
        <taxon>Clostridia</taxon>
        <taxon>Eubacteriales</taxon>
        <taxon>Oscillospiraceae</taxon>
        <taxon>Oscillospiraceae incertae sedis</taxon>
    </lineage>
</organism>
<evidence type="ECO:0000313" key="9">
    <source>
        <dbReference type="EMBL" id="MDB8004607.1"/>
    </source>
</evidence>
<comment type="caution">
    <text evidence="9">The sequence shown here is derived from an EMBL/GenBank/DDBJ whole genome shotgun (WGS) entry which is preliminary data.</text>
</comment>
<keyword evidence="2" id="KW-0548">Nucleotidyltransferase</keyword>
<keyword evidence="4" id="KW-0067">ATP-binding</keyword>